<gene>
    <name evidence="1" type="ORF">BV25DRAFT_1922191</name>
</gene>
<organism evidence="1 2">
    <name type="scientific">Artomyces pyxidatus</name>
    <dbReference type="NCBI Taxonomy" id="48021"/>
    <lineage>
        <taxon>Eukaryota</taxon>
        <taxon>Fungi</taxon>
        <taxon>Dikarya</taxon>
        <taxon>Basidiomycota</taxon>
        <taxon>Agaricomycotina</taxon>
        <taxon>Agaricomycetes</taxon>
        <taxon>Russulales</taxon>
        <taxon>Auriscalpiaceae</taxon>
        <taxon>Artomyces</taxon>
    </lineage>
</organism>
<proteinExistence type="predicted"/>
<dbReference type="EMBL" id="MU277322">
    <property type="protein sequence ID" value="KAI0054986.1"/>
    <property type="molecule type" value="Genomic_DNA"/>
</dbReference>
<sequence length="1050" mass="117650">MSSNTARFDRKIQRIRAMARRPGLNTSSQPTRFFTAQTTIISVKVSADGRRFTKEDARLDAPKEQEPEPAVLDKEDMPSMDFEPAHGGQVDDDDAVPAGPRKRYLNSDFPLTTWRMHRNEYLREVLRLEGRGSSPGHAKCADCLSETPEGVEGSYRCVDCFGRDMVCKACCVRRHLHTPLHRVEWWNGSFFESVSLRALGLDVQLGHAAGQRCKFPEAGPADFIVIHSNGIHSVSLLFCGCTRVERRVQLLRAAWWPATPLDPHTAATFSVLDMFHRLNLQGKLNVYDFWNTLVIKTDNTGLNSPPDRLPNFTLMAREFSHVRMGKRAGRGHVEAGMDGVLPGELAIKFQSLRDVSLGGASGYFVEPEGYACHILNAATQDEICNCVGFSAINNANSKRSKGLRVTGVGAVTCRHEFWQPNGIGDLQKGERYCNMDYIFFSAFSHSRNKSGVVSYDIACQWSKNLWKRVDELPSHLQVPSSTEFTFAVPKFHLPAHGTLCQGPYSFNFLNGVGRTDGEGVERNWANMNGAASSTKQMGPGARQDAIDNHCGHANWRKTVGFGSSLLRRLVPAIAEAIKHRKVFADFQKMVEKEKPGAAETWEREVLSWEKDHNLPCPYDMPASTITLDSVRLDLAKEDAAKGATDGVLAVMSSAELFMLAMEIEEAQRAVAADIIPKPTAHQAARLQERRNALAKRLVRFRVQSSKAFPIRSSVIPSEHVNLCEGEAAQPEKVVLPLPSSTSSSIRTKIYSQDAIETEKRLRYAEASETLDRVHHHLRMRTYLNNYKVKNTTGQAPNTRARNLQSQVDAKVHAAVKRYRHARRLYAELAGDGKWQDELQELRDEDVRGLSERTVRSNEAEEENVDVEEVVSGNRWKKGWKGGEGKRTLSWLWYGAVSAESEKREAGMHAAVRTEWAKARARSLRWTEEVILVRAEMQRVLLTLILEASQWNAMVGRLLTADAALVDGLTAFANEQSTLRRRLAENFQTVWAIACRQADEFLTTPNLAEAQELAITAAIQALPVPRSRNLDEEYVSNLNDHDEYDDDDDNL</sequence>
<dbReference type="Proteomes" id="UP000814140">
    <property type="component" value="Unassembled WGS sequence"/>
</dbReference>
<protein>
    <submittedName>
        <fullName evidence="1">Uncharacterized protein</fullName>
    </submittedName>
</protein>
<reference evidence="1" key="1">
    <citation type="submission" date="2021-03" db="EMBL/GenBank/DDBJ databases">
        <authorList>
            <consortium name="DOE Joint Genome Institute"/>
            <person name="Ahrendt S."/>
            <person name="Looney B.P."/>
            <person name="Miyauchi S."/>
            <person name="Morin E."/>
            <person name="Drula E."/>
            <person name="Courty P.E."/>
            <person name="Chicoki N."/>
            <person name="Fauchery L."/>
            <person name="Kohler A."/>
            <person name="Kuo A."/>
            <person name="Labutti K."/>
            <person name="Pangilinan J."/>
            <person name="Lipzen A."/>
            <person name="Riley R."/>
            <person name="Andreopoulos W."/>
            <person name="He G."/>
            <person name="Johnson J."/>
            <person name="Barry K.W."/>
            <person name="Grigoriev I.V."/>
            <person name="Nagy L."/>
            <person name="Hibbett D."/>
            <person name="Henrissat B."/>
            <person name="Matheny P.B."/>
            <person name="Labbe J."/>
            <person name="Martin F."/>
        </authorList>
    </citation>
    <scope>NUCLEOTIDE SEQUENCE</scope>
    <source>
        <strain evidence="1">HHB10654</strain>
    </source>
</reference>
<keyword evidence="2" id="KW-1185">Reference proteome</keyword>
<evidence type="ECO:0000313" key="1">
    <source>
        <dbReference type="EMBL" id="KAI0054986.1"/>
    </source>
</evidence>
<accession>A0ACB8SGF9</accession>
<reference evidence="1" key="2">
    <citation type="journal article" date="2022" name="New Phytol.">
        <title>Evolutionary transition to the ectomycorrhizal habit in the genomes of a hyperdiverse lineage of mushroom-forming fungi.</title>
        <authorList>
            <person name="Looney B."/>
            <person name="Miyauchi S."/>
            <person name="Morin E."/>
            <person name="Drula E."/>
            <person name="Courty P.E."/>
            <person name="Kohler A."/>
            <person name="Kuo A."/>
            <person name="LaButti K."/>
            <person name="Pangilinan J."/>
            <person name="Lipzen A."/>
            <person name="Riley R."/>
            <person name="Andreopoulos W."/>
            <person name="He G."/>
            <person name="Johnson J."/>
            <person name="Nolan M."/>
            <person name="Tritt A."/>
            <person name="Barry K.W."/>
            <person name="Grigoriev I.V."/>
            <person name="Nagy L.G."/>
            <person name="Hibbett D."/>
            <person name="Henrissat B."/>
            <person name="Matheny P.B."/>
            <person name="Labbe J."/>
            <person name="Martin F.M."/>
        </authorList>
    </citation>
    <scope>NUCLEOTIDE SEQUENCE</scope>
    <source>
        <strain evidence="1">HHB10654</strain>
    </source>
</reference>
<name>A0ACB8SGF9_9AGAM</name>
<comment type="caution">
    <text evidence="1">The sequence shown here is derived from an EMBL/GenBank/DDBJ whole genome shotgun (WGS) entry which is preliminary data.</text>
</comment>
<evidence type="ECO:0000313" key="2">
    <source>
        <dbReference type="Proteomes" id="UP000814140"/>
    </source>
</evidence>